<gene>
    <name evidence="2" type="ORF">SAMN04488073_2306</name>
</gene>
<sequence length="992" mass="103868">MLIRNALFVAVSAATFGLTGCLDSGGQTSKNADPDYQISGSGIERGTHPLFDPLETEFVIPSDALFYLSEVDDGTMLNGTDPANPVTQGIGFLDGASVLAPIDVKISASLDSQQILDARGFVEVEGEVVPNPDQNVFLIPVEYAGGDAVFPENLEAPGLTPAARYREALKLREQGNTAEADAIFSDLITEKLRVELLDIDGGQNNLIRILPLTPLASKTQYVLALTNDIVDANGEPLVGSPTYQSVADPDKVLSNAAFQPFREAMLPARQLAADYFDFKREYPAAAGFVATFDDVTYATAITTTAVEDVLLANAAPVTHFRETLQVSQRQQELGKLVAGFYNLSNQPLDGEASAEEASVNTAIYTKLTDPAFRLYDQGLASILTDANASGTVVLYSDVVADVEADRRMAHAIQVATAEATDENIDTETRAQALASAAAPLVDTPKPRTVSVFSEKEGGDVNPALRQRIEIGGLGTDIDIRVYEGEITLPYFQALPEEGSGTALTTSSWQPADFSSNDQLDAAPSSRISYRFPFARKVADTTVPLVVTGPSTTSVPPAGGYPVIIYQHAATTDRSAILPLATAAGLTCLADNTKDCFVTIGIDQPLHGIFDTGIVGLSPITAQAGASADATERHFGFAADANLNPVPAGELESPESGTLFLNFANYANTRDNMRQGALDLLNVNASLQAIEDAVNNCGPCTNGLQINTSRVYFLTHSLSGMGGAAVPYVTNTAAADNPNLFSISASNFLNTGGGFTRLVENSQSVAPRVLPGLDAASDGILTQGRTELNIYFNVFQGLLDSADPTAFAPLYKDQPLLLTEIVGVPNDPDRPTDDTIPNAADADRYLLGPLSITIPETGFVIEGENMPIAGTDPLAAAMNAESTPLGTGLPFITRYLEGSHGNPISAGQKEADSFSSSAVFTEMTAQMLELFTDGTVSVSNPCVVKNANTDGTDCSAEGNTDAGDGSSGGGSGGDGGDGGDGGTGGIIGDIFGI</sequence>
<dbReference type="Gene3D" id="3.40.50.1820">
    <property type="entry name" value="alpha/beta hydrolase"/>
    <property type="match status" value="1"/>
</dbReference>
<accession>A0A1I6H507</accession>
<dbReference type="OrthoDB" id="5477453at2"/>
<keyword evidence="3" id="KW-1185">Reference proteome</keyword>
<dbReference type="Proteomes" id="UP000199290">
    <property type="component" value="Unassembled WGS sequence"/>
</dbReference>
<dbReference type="PROSITE" id="PS51257">
    <property type="entry name" value="PROKAR_LIPOPROTEIN"/>
    <property type="match status" value="1"/>
</dbReference>
<organism evidence="2 3">
    <name type="scientific">Marinobacter gudaonensis</name>
    <dbReference type="NCBI Taxonomy" id="375760"/>
    <lineage>
        <taxon>Bacteria</taxon>
        <taxon>Pseudomonadati</taxon>
        <taxon>Pseudomonadota</taxon>
        <taxon>Gammaproteobacteria</taxon>
        <taxon>Pseudomonadales</taxon>
        <taxon>Marinobacteraceae</taxon>
        <taxon>Marinobacter</taxon>
    </lineage>
</organism>
<evidence type="ECO:0000313" key="3">
    <source>
        <dbReference type="Proteomes" id="UP000199290"/>
    </source>
</evidence>
<proteinExistence type="predicted"/>
<feature type="region of interest" description="Disordered" evidence="1">
    <location>
        <begin position="948"/>
        <end position="983"/>
    </location>
</feature>
<dbReference type="STRING" id="375760.SAMN04488073_2306"/>
<feature type="compositionally biased region" description="Gly residues" evidence="1">
    <location>
        <begin position="964"/>
        <end position="983"/>
    </location>
</feature>
<reference evidence="3" key="1">
    <citation type="submission" date="2016-10" db="EMBL/GenBank/DDBJ databases">
        <authorList>
            <person name="Varghese N."/>
            <person name="Submissions S."/>
        </authorList>
    </citation>
    <scope>NUCLEOTIDE SEQUENCE [LARGE SCALE GENOMIC DNA]</scope>
    <source>
        <strain evidence="3">CGMCC 1.6294</strain>
    </source>
</reference>
<evidence type="ECO:0000256" key="1">
    <source>
        <dbReference type="SAM" id="MobiDB-lite"/>
    </source>
</evidence>
<dbReference type="EMBL" id="FOYV01000001">
    <property type="protein sequence ID" value="SFR49514.1"/>
    <property type="molecule type" value="Genomic_DNA"/>
</dbReference>
<protein>
    <submittedName>
        <fullName evidence="2">Virulence factor lipase N-terminal</fullName>
    </submittedName>
</protein>
<name>A0A1I6H507_9GAMM</name>
<dbReference type="AlphaFoldDB" id="A0A1I6H507"/>
<dbReference type="RefSeq" id="WP_091989828.1">
    <property type="nucleotide sequence ID" value="NZ_FOYV01000001.1"/>
</dbReference>
<dbReference type="InterPro" id="IPR029058">
    <property type="entry name" value="AB_hydrolase_fold"/>
</dbReference>
<evidence type="ECO:0000313" key="2">
    <source>
        <dbReference type="EMBL" id="SFR49514.1"/>
    </source>
</evidence>